<dbReference type="Proteomes" id="UP000249922">
    <property type="component" value="Chromosome"/>
</dbReference>
<evidence type="ECO:0000256" key="4">
    <source>
        <dbReference type="ARBA" id="ARBA00022840"/>
    </source>
</evidence>
<protein>
    <recommendedName>
        <fullName evidence="5">DNA 3'-5' helicase II</fullName>
    </recommendedName>
</protein>
<evidence type="ECO:0000259" key="6">
    <source>
        <dbReference type="PROSITE" id="PS50931"/>
    </source>
</evidence>
<dbReference type="PANTHER" id="PTHR11070">
    <property type="entry name" value="UVRD / RECB / PCRA DNA HELICASE FAMILY MEMBER"/>
    <property type="match status" value="1"/>
</dbReference>
<dbReference type="Pfam" id="PF00126">
    <property type="entry name" value="HTH_1"/>
    <property type="match status" value="1"/>
</dbReference>
<dbReference type="Gene3D" id="3.40.50.300">
    <property type="entry name" value="P-loop containing nucleotide triphosphate hydrolases"/>
    <property type="match status" value="1"/>
</dbReference>
<dbReference type="PANTHER" id="PTHR11070:SF2">
    <property type="entry name" value="ATP-DEPENDENT DNA HELICASE SRS2"/>
    <property type="match status" value="1"/>
</dbReference>
<dbReference type="InterPro" id="IPR036390">
    <property type="entry name" value="WH_DNA-bd_sf"/>
</dbReference>
<keyword evidence="2" id="KW-0378">Hydrolase</keyword>
<feature type="domain" description="HTH lysR-type" evidence="6">
    <location>
        <begin position="95"/>
        <end position="121"/>
    </location>
</feature>
<dbReference type="InterPro" id="IPR027417">
    <property type="entry name" value="P-loop_NTPase"/>
</dbReference>
<dbReference type="SUPFAM" id="SSF46785">
    <property type="entry name" value="Winged helix' DNA-binding domain"/>
    <property type="match status" value="1"/>
</dbReference>
<dbReference type="InterPro" id="IPR014016">
    <property type="entry name" value="UvrD-like_ATP-bd"/>
</dbReference>
<reference evidence="7 8" key="1">
    <citation type="submission" date="2018-06" db="EMBL/GenBank/DDBJ databases">
        <title>Complete genome sequence of Paracoccus mutanolyticus strain RSP-02 isolated from cellulosic waste.</title>
        <authorList>
            <person name="Amrutha R.N."/>
            <person name="Shrivastav A."/>
            <person name="Buddana S.K."/>
            <person name="Deshpande U."/>
            <person name="Prakasham R.S."/>
        </authorList>
    </citation>
    <scope>NUCLEOTIDE SEQUENCE [LARGE SCALE GENOMIC DNA]</scope>
    <source>
        <strain evidence="7 8">RSP-02</strain>
    </source>
</reference>
<dbReference type="InterPro" id="IPR000212">
    <property type="entry name" value="DNA_helicase_UvrD/REP"/>
</dbReference>
<accession>A0ABN5M8X6</accession>
<dbReference type="Pfam" id="PF00580">
    <property type="entry name" value="UvrD-helicase"/>
    <property type="match status" value="1"/>
</dbReference>
<sequence>MRPQPKASSGALADICDHASVLIRGASGDQPIASAKRAAGVLDFADMIVDAERLLRTRPEVLDAVLAEIDCVIVDEFQDTNPVQFALLWRLAQPLTRQIQLLERDIGVELFDRSGRAIRLTEAGRRFLPEARTRRRAATGAATPAYRYRNHSRTCGPGYPAWTPTTPL</sequence>
<dbReference type="PROSITE" id="PS50931">
    <property type="entry name" value="HTH_LYSR"/>
    <property type="match status" value="1"/>
</dbReference>
<gene>
    <name evidence="7" type="ORF">DPM13_09650</name>
</gene>
<keyword evidence="4" id="KW-0067">ATP-binding</keyword>
<organism evidence="7 8">
    <name type="scientific">Paracoccus mutanolyticus</name>
    <dbReference type="NCBI Taxonomy" id="1499308"/>
    <lineage>
        <taxon>Bacteria</taxon>
        <taxon>Pseudomonadati</taxon>
        <taxon>Pseudomonadota</taxon>
        <taxon>Alphaproteobacteria</taxon>
        <taxon>Rhodobacterales</taxon>
        <taxon>Paracoccaceae</taxon>
        <taxon>Paracoccus</taxon>
    </lineage>
</organism>
<evidence type="ECO:0000313" key="7">
    <source>
        <dbReference type="EMBL" id="AWX93280.1"/>
    </source>
</evidence>
<keyword evidence="3" id="KW-0347">Helicase</keyword>
<dbReference type="InterPro" id="IPR000847">
    <property type="entry name" value="LysR_HTH_N"/>
</dbReference>
<evidence type="ECO:0000256" key="1">
    <source>
        <dbReference type="ARBA" id="ARBA00022741"/>
    </source>
</evidence>
<evidence type="ECO:0000256" key="2">
    <source>
        <dbReference type="ARBA" id="ARBA00022801"/>
    </source>
</evidence>
<keyword evidence="8" id="KW-1185">Reference proteome</keyword>
<dbReference type="EMBL" id="CP030239">
    <property type="protein sequence ID" value="AWX93280.1"/>
    <property type="molecule type" value="Genomic_DNA"/>
</dbReference>
<proteinExistence type="predicted"/>
<dbReference type="SUPFAM" id="SSF52540">
    <property type="entry name" value="P-loop containing nucleoside triphosphate hydrolases"/>
    <property type="match status" value="1"/>
</dbReference>
<name>A0ABN5M8X6_9RHOB</name>
<evidence type="ECO:0000313" key="8">
    <source>
        <dbReference type="Proteomes" id="UP000249922"/>
    </source>
</evidence>
<evidence type="ECO:0000256" key="3">
    <source>
        <dbReference type="ARBA" id="ARBA00022806"/>
    </source>
</evidence>
<keyword evidence="1" id="KW-0547">Nucleotide-binding</keyword>
<evidence type="ECO:0000256" key="5">
    <source>
        <dbReference type="ARBA" id="ARBA00034923"/>
    </source>
</evidence>
<dbReference type="RefSeq" id="WP_112887924.1">
    <property type="nucleotide sequence ID" value="NZ_CP030239.1"/>
</dbReference>